<reference evidence="5 6" key="2">
    <citation type="submission" date="2024-10" db="EMBL/GenBank/DDBJ databases">
        <authorList>
            <person name="Ryan C."/>
        </authorList>
    </citation>
    <scope>NUCLEOTIDE SEQUENCE [LARGE SCALE GENOMIC DNA]</scope>
</reference>
<organism evidence="5 6">
    <name type="scientific">Urochloa decumbens</name>
    <dbReference type="NCBI Taxonomy" id="240449"/>
    <lineage>
        <taxon>Eukaryota</taxon>
        <taxon>Viridiplantae</taxon>
        <taxon>Streptophyta</taxon>
        <taxon>Embryophyta</taxon>
        <taxon>Tracheophyta</taxon>
        <taxon>Spermatophyta</taxon>
        <taxon>Magnoliopsida</taxon>
        <taxon>Liliopsida</taxon>
        <taxon>Poales</taxon>
        <taxon>Poaceae</taxon>
        <taxon>PACMAD clade</taxon>
        <taxon>Panicoideae</taxon>
        <taxon>Panicodae</taxon>
        <taxon>Paniceae</taxon>
        <taxon>Melinidinae</taxon>
        <taxon>Urochloa</taxon>
    </lineage>
</organism>
<sequence>MEMETLTEVVQSTKQIKIQGFSVTSAMSNGEFFKSRRWTVGGYDWEVQVVPRVSNGSRDCIALNLRFHTEAQTNNNVKANFSSRFIDPSGKLKPSQGSSSTYNFTRGTYTFYLMPRGDLQTSGYIKDDAFTLECTIKVLRELAKNAVTHRPSEYLAPSSGLHHHLGELLQKGTGSDVTLVVSGESFTAHKAILASRSPVFMAEFFGHMKEKHSQRVEIKGMEAAIFRAMLHFIYTDSAPELDQLEDGTAIAQHLLVAADMYGIDRLKLICEDKLYDGINVDTASTTLALAEQHGCSHLKARCIELITLNIEAVMATEGYKHLMASCPSVTNDFLKAVHGRKN</sequence>
<evidence type="ECO:0000256" key="2">
    <source>
        <dbReference type="ARBA" id="ARBA00010846"/>
    </source>
</evidence>
<dbReference type="InterPro" id="IPR002083">
    <property type="entry name" value="MATH/TRAF_dom"/>
</dbReference>
<dbReference type="InterPro" id="IPR056423">
    <property type="entry name" value="BACK_BPM_SPOP"/>
</dbReference>
<proteinExistence type="inferred from homology"/>
<evidence type="ECO:0000313" key="6">
    <source>
        <dbReference type="Proteomes" id="UP001497457"/>
    </source>
</evidence>
<dbReference type="InterPro" id="IPR000210">
    <property type="entry name" value="BTB/POZ_dom"/>
</dbReference>
<dbReference type="EMBL" id="OZ075146">
    <property type="protein sequence ID" value="CAL5054297.1"/>
    <property type="molecule type" value="Genomic_DNA"/>
</dbReference>
<comment type="similarity">
    <text evidence="2">Belongs to the Tdpoz family.</text>
</comment>
<evidence type="ECO:0000259" key="4">
    <source>
        <dbReference type="PROSITE" id="PS50144"/>
    </source>
</evidence>
<evidence type="ECO:0000256" key="1">
    <source>
        <dbReference type="ARBA" id="ARBA00004906"/>
    </source>
</evidence>
<dbReference type="Pfam" id="PF00651">
    <property type="entry name" value="BTB"/>
    <property type="match status" value="1"/>
</dbReference>
<dbReference type="CDD" id="cd18280">
    <property type="entry name" value="BTB_POZ_BPM_plant"/>
    <property type="match status" value="1"/>
</dbReference>
<dbReference type="SMART" id="SM00225">
    <property type="entry name" value="BTB"/>
    <property type="match status" value="1"/>
</dbReference>
<dbReference type="CDD" id="cd00121">
    <property type="entry name" value="MATH"/>
    <property type="match status" value="1"/>
</dbReference>
<dbReference type="SUPFAM" id="SSF49599">
    <property type="entry name" value="TRAF domain-like"/>
    <property type="match status" value="1"/>
</dbReference>
<keyword evidence="6" id="KW-1185">Reference proteome</keyword>
<dbReference type="Proteomes" id="UP001497457">
    <property type="component" value="Chromosome 36b"/>
</dbReference>
<feature type="domain" description="BTB" evidence="3">
    <location>
        <begin position="175"/>
        <end position="236"/>
    </location>
</feature>
<dbReference type="Pfam" id="PF22486">
    <property type="entry name" value="MATH_2"/>
    <property type="match status" value="1"/>
</dbReference>
<dbReference type="PANTHER" id="PTHR26379">
    <property type="entry name" value="BTB/POZ AND MATH DOMAIN-CONTAINING PROTEIN 1"/>
    <property type="match status" value="1"/>
</dbReference>
<dbReference type="Gene3D" id="3.30.710.10">
    <property type="entry name" value="Potassium Channel Kv1.1, Chain A"/>
    <property type="match status" value="1"/>
</dbReference>
<reference evidence="6" key="1">
    <citation type="submission" date="2024-06" db="EMBL/GenBank/DDBJ databases">
        <authorList>
            <person name="Ryan C."/>
        </authorList>
    </citation>
    <scope>NUCLEOTIDE SEQUENCE [LARGE SCALE GENOMIC DNA]</scope>
</reference>
<comment type="pathway">
    <text evidence="1">Protein modification; protein ubiquitination.</text>
</comment>
<dbReference type="InterPro" id="IPR011333">
    <property type="entry name" value="SKP1/BTB/POZ_sf"/>
</dbReference>
<dbReference type="Gene3D" id="1.25.40.420">
    <property type="match status" value="1"/>
</dbReference>
<name>A0ABC9E9D1_9POAL</name>
<dbReference type="PROSITE" id="PS50144">
    <property type="entry name" value="MATH"/>
    <property type="match status" value="1"/>
</dbReference>
<evidence type="ECO:0000259" key="3">
    <source>
        <dbReference type="PROSITE" id="PS50097"/>
    </source>
</evidence>
<feature type="domain" description="MATH" evidence="4">
    <location>
        <begin position="11"/>
        <end position="136"/>
    </location>
</feature>
<dbReference type="InterPro" id="IPR045005">
    <property type="entry name" value="BPM1-6"/>
</dbReference>
<dbReference type="SUPFAM" id="SSF54695">
    <property type="entry name" value="POZ domain"/>
    <property type="match status" value="1"/>
</dbReference>
<dbReference type="AlphaFoldDB" id="A0ABC9E9D1"/>
<dbReference type="InterPro" id="IPR008974">
    <property type="entry name" value="TRAF-like"/>
</dbReference>
<dbReference type="PROSITE" id="PS50097">
    <property type="entry name" value="BTB"/>
    <property type="match status" value="1"/>
</dbReference>
<evidence type="ECO:0000313" key="5">
    <source>
        <dbReference type="EMBL" id="CAL5054297.1"/>
    </source>
</evidence>
<dbReference type="PANTHER" id="PTHR26379:SF187">
    <property type="entry name" value="OS07G0655300 PROTEIN"/>
    <property type="match status" value="1"/>
</dbReference>
<dbReference type="Pfam" id="PF24570">
    <property type="entry name" value="BACK_BPM_SPOP"/>
    <property type="match status" value="1"/>
</dbReference>
<protein>
    <submittedName>
        <fullName evidence="5">Uncharacterized protein</fullName>
    </submittedName>
</protein>
<dbReference type="Gene3D" id="2.60.210.10">
    <property type="entry name" value="Apoptosis, Tumor Necrosis Factor Receptor Associated Protein 2, Chain A"/>
    <property type="match status" value="1"/>
</dbReference>
<gene>
    <name evidence="5" type="ORF">URODEC1_LOCUS93702</name>
</gene>
<accession>A0ABC9E9D1</accession>